<dbReference type="PANTHER" id="PTHR48022:SF21">
    <property type="entry name" value="QUINATE TRANSPORTER, PUTATIVE (AFU_ORTHOLOGUE AFUA_6G06960)-RELATED"/>
    <property type="match status" value="1"/>
</dbReference>
<feature type="transmembrane region" description="Helical" evidence="9">
    <location>
        <begin position="136"/>
        <end position="157"/>
    </location>
</feature>
<dbReference type="PANTHER" id="PTHR48022">
    <property type="entry name" value="PLASTIDIC GLUCOSE TRANSPORTER 4"/>
    <property type="match status" value="1"/>
</dbReference>
<dbReference type="EMBL" id="AWTV01000006">
    <property type="protein sequence ID" value="KIH92900.1"/>
    <property type="molecule type" value="Genomic_DNA"/>
</dbReference>
<feature type="transmembrane region" description="Helical" evidence="9">
    <location>
        <begin position="75"/>
        <end position="98"/>
    </location>
</feature>
<feature type="domain" description="Major facilitator superfamily (MFS) profile" evidence="10">
    <location>
        <begin position="32"/>
        <end position="492"/>
    </location>
</feature>
<gene>
    <name evidence="11" type="ORF">SPBR_02706</name>
</gene>
<feature type="transmembrane region" description="Helical" evidence="9">
    <location>
        <begin position="470"/>
        <end position="488"/>
    </location>
</feature>
<evidence type="ECO:0000256" key="2">
    <source>
        <dbReference type="ARBA" id="ARBA00010992"/>
    </source>
</evidence>
<keyword evidence="12" id="KW-1185">Reference proteome</keyword>
<feature type="transmembrane region" description="Helical" evidence="9">
    <location>
        <begin position="169"/>
        <end position="189"/>
    </location>
</feature>
<dbReference type="AlphaFoldDB" id="A0A0C2J1L4"/>
<keyword evidence="3 8" id="KW-0813">Transport</keyword>
<dbReference type="Gene3D" id="1.20.1250.20">
    <property type="entry name" value="MFS general substrate transporter like domains"/>
    <property type="match status" value="1"/>
</dbReference>
<dbReference type="NCBIfam" id="TIGR00879">
    <property type="entry name" value="SP"/>
    <property type="match status" value="1"/>
</dbReference>
<evidence type="ECO:0000256" key="6">
    <source>
        <dbReference type="ARBA" id="ARBA00023136"/>
    </source>
</evidence>
<feature type="transmembrane region" description="Helical" evidence="9">
    <location>
        <begin position="337"/>
        <end position="355"/>
    </location>
</feature>
<sequence length="533" mass="58491">MTIGAAFVRHVVRNDAAKLDPPEIYNWRVFALASAACFGGTVFGMDTGIIGGVLTMPDFKREFGLVELAKKDPTAAANLSANLVTVMQAGAFLGALLANPVGDRFGRKPGLLCVAVFAFIGGLLQAFSYGSLACFYVGRFAEGFGLGGATMLAPTYVSENAPRAIRGLLIGFYQLFETMGAMIAFFIDYGSLLHIPGRGSWMVPLAMQSLPPILIFCSILLCPESPRWLASQDNWEKATNILSDVRHLPPSHPYVQQELLELRAQLDEERRSVHGTGYWAVMKECWLVPGNRKRALMSIGLMVCQQWTGTNAINYYAPVIFTNLGVSGTTQSLLATGVYGIVKMVSCAIFITFLADTLGRRWSFVWTGFFMSFCMFYLGFYVRFDPPVKNAPIPAAGYVALVMVYLFAAAFQFGWGPVCWIYVSEIPTNRLRGYNVSLAAATQWLFNLVVSRVSPIMLISAGGSTGYGTYFIYASFCFTMAILAFWVPETKGISLERMDELFGTADFSNIEDLGRAAQKVDVEASHFETAPEK</sequence>
<keyword evidence="4 9" id="KW-0812">Transmembrane</keyword>
<feature type="transmembrane region" description="Helical" evidence="9">
    <location>
        <begin position="362"/>
        <end position="384"/>
    </location>
</feature>
<evidence type="ECO:0000256" key="7">
    <source>
        <dbReference type="ARBA" id="ARBA00023180"/>
    </source>
</evidence>
<evidence type="ECO:0000256" key="1">
    <source>
        <dbReference type="ARBA" id="ARBA00004141"/>
    </source>
</evidence>
<feature type="transmembrane region" description="Helical" evidence="9">
    <location>
        <begin position="29"/>
        <end position="55"/>
    </location>
</feature>
<feature type="transmembrane region" description="Helical" evidence="9">
    <location>
        <begin position="296"/>
        <end position="317"/>
    </location>
</feature>
<dbReference type="OrthoDB" id="508119at2759"/>
<dbReference type="InterPro" id="IPR003663">
    <property type="entry name" value="Sugar/inositol_transpt"/>
</dbReference>
<feature type="transmembrane region" description="Helical" evidence="9">
    <location>
        <begin position="396"/>
        <end position="423"/>
    </location>
</feature>
<dbReference type="Proteomes" id="UP000031575">
    <property type="component" value="Unassembled WGS sequence"/>
</dbReference>
<dbReference type="Pfam" id="PF00083">
    <property type="entry name" value="Sugar_tr"/>
    <property type="match status" value="1"/>
</dbReference>
<dbReference type="SUPFAM" id="SSF103473">
    <property type="entry name" value="MFS general substrate transporter"/>
    <property type="match status" value="1"/>
</dbReference>
<comment type="similarity">
    <text evidence="2 8">Belongs to the major facilitator superfamily. Sugar transporter (TC 2.A.1.1) family.</text>
</comment>
<dbReference type="InterPro" id="IPR020846">
    <property type="entry name" value="MFS_dom"/>
</dbReference>
<evidence type="ECO:0000256" key="4">
    <source>
        <dbReference type="ARBA" id="ARBA00022692"/>
    </source>
</evidence>
<dbReference type="VEuPathDB" id="FungiDB:SPBR_02706"/>
<evidence type="ECO:0000256" key="3">
    <source>
        <dbReference type="ARBA" id="ARBA00022448"/>
    </source>
</evidence>
<comment type="caution">
    <text evidence="11">The sequence shown here is derived from an EMBL/GenBank/DDBJ whole genome shotgun (WGS) entry which is preliminary data.</text>
</comment>
<feature type="transmembrane region" description="Helical" evidence="9">
    <location>
        <begin position="201"/>
        <end position="222"/>
    </location>
</feature>
<keyword evidence="7" id="KW-0325">Glycoprotein</keyword>
<dbReference type="PRINTS" id="PR00171">
    <property type="entry name" value="SUGRTRNSPORT"/>
</dbReference>
<dbReference type="GeneID" id="63675930"/>
<protein>
    <submittedName>
        <fullName evidence="11">MFS quinate transporter</fullName>
    </submittedName>
</protein>
<keyword evidence="6 9" id="KW-0472">Membrane</keyword>
<evidence type="ECO:0000313" key="11">
    <source>
        <dbReference type="EMBL" id="KIH92900.1"/>
    </source>
</evidence>
<dbReference type="FunFam" id="1.20.1250.20:FF:000026">
    <property type="entry name" value="MFS quinate transporter QutD"/>
    <property type="match status" value="1"/>
</dbReference>
<proteinExistence type="inferred from homology"/>
<evidence type="ECO:0000256" key="8">
    <source>
        <dbReference type="RuleBase" id="RU003346"/>
    </source>
</evidence>
<organism evidence="11 12">
    <name type="scientific">Sporothrix brasiliensis 5110</name>
    <dbReference type="NCBI Taxonomy" id="1398154"/>
    <lineage>
        <taxon>Eukaryota</taxon>
        <taxon>Fungi</taxon>
        <taxon>Dikarya</taxon>
        <taxon>Ascomycota</taxon>
        <taxon>Pezizomycotina</taxon>
        <taxon>Sordariomycetes</taxon>
        <taxon>Sordariomycetidae</taxon>
        <taxon>Ophiostomatales</taxon>
        <taxon>Ophiostomataceae</taxon>
        <taxon>Sporothrix</taxon>
    </lineage>
</organism>
<evidence type="ECO:0000313" key="12">
    <source>
        <dbReference type="Proteomes" id="UP000031575"/>
    </source>
</evidence>
<dbReference type="GO" id="GO:0005351">
    <property type="term" value="F:carbohydrate:proton symporter activity"/>
    <property type="evidence" value="ECO:0007669"/>
    <property type="project" value="TreeGrafter"/>
</dbReference>
<dbReference type="GO" id="GO:0016020">
    <property type="term" value="C:membrane"/>
    <property type="evidence" value="ECO:0007669"/>
    <property type="project" value="UniProtKB-SubCell"/>
</dbReference>
<keyword evidence="5 9" id="KW-1133">Transmembrane helix</keyword>
<dbReference type="InterPro" id="IPR050360">
    <property type="entry name" value="MFS_Sugar_Transporters"/>
</dbReference>
<evidence type="ECO:0000259" key="10">
    <source>
        <dbReference type="PROSITE" id="PS50850"/>
    </source>
</evidence>
<dbReference type="PROSITE" id="PS50850">
    <property type="entry name" value="MFS"/>
    <property type="match status" value="1"/>
</dbReference>
<name>A0A0C2J1L4_9PEZI</name>
<dbReference type="InterPro" id="IPR036259">
    <property type="entry name" value="MFS_trans_sf"/>
</dbReference>
<reference evidence="11 12" key="1">
    <citation type="journal article" date="2014" name="BMC Genomics">
        <title>Comparative genomics of the major fungal agents of human and animal Sporotrichosis: Sporothrix schenckii and Sporothrix brasiliensis.</title>
        <authorList>
            <person name="Teixeira M.M."/>
            <person name="de Almeida L.G."/>
            <person name="Kubitschek-Barreira P."/>
            <person name="Alves F.L."/>
            <person name="Kioshima E.S."/>
            <person name="Abadio A.K."/>
            <person name="Fernandes L."/>
            <person name="Derengowski L.S."/>
            <person name="Ferreira K.S."/>
            <person name="Souza R.C."/>
            <person name="Ruiz J.C."/>
            <person name="de Andrade N.C."/>
            <person name="Paes H.C."/>
            <person name="Nicola A.M."/>
            <person name="Albuquerque P."/>
            <person name="Gerber A.L."/>
            <person name="Martins V.P."/>
            <person name="Peconick L.D."/>
            <person name="Neto A.V."/>
            <person name="Chaucanez C.B."/>
            <person name="Silva P.A."/>
            <person name="Cunha O.L."/>
            <person name="de Oliveira F.F."/>
            <person name="dos Santos T.C."/>
            <person name="Barros A.L."/>
            <person name="Soares M.A."/>
            <person name="de Oliveira L.M."/>
            <person name="Marini M.M."/>
            <person name="Villalobos-Duno H."/>
            <person name="Cunha M.M."/>
            <person name="de Hoog S."/>
            <person name="da Silveira J.F."/>
            <person name="Henrissat B."/>
            <person name="Nino-Vega G.A."/>
            <person name="Cisalpino P.S."/>
            <person name="Mora-Montes H.M."/>
            <person name="Almeida S.R."/>
            <person name="Stajich J.E."/>
            <person name="Lopes-Bezerra L.M."/>
            <person name="Vasconcelos A.T."/>
            <person name="Felipe M.S."/>
        </authorList>
    </citation>
    <scope>NUCLEOTIDE SEQUENCE [LARGE SCALE GENOMIC DNA]</scope>
    <source>
        <strain evidence="11 12">5110</strain>
    </source>
</reference>
<feature type="transmembrane region" description="Helical" evidence="9">
    <location>
        <begin position="110"/>
        <end position="130"/>
    </location>
</feature>
<evidence type="ECO:0000256" key="9">
    <source>
        <dbReference type="SAM" id="Phobius"/>
    </source>
</evidence>
<comment type="subcellular location">
    <subcellularLocation>
        <location evidence="1">Membrane</location>
        <topology evidence="1">Multi-pass membrane protein</topology>
    </subcellularLocation>
</comment>
<dbReference type="RefSeq" id="XP_040620910.1">
    <property type="nucleotide sequence ID" value="XM_040761009.1"/>
</dbReference>
<dbReference type="InterPro" id="IPR005828">
    <property type="entry name" value="MFS_sugar_transport-like"/>
</dbReference>
<dbReference type="HOGENOM" id="CLU_001265_30_12_1"/>
<feature type="transmembrane region" description="Helical" evidence="9">
    <location>
        <begin position="444"/>
        <end position="464"/>
    </location>
</feature>
<evidence type="ECO:0000256" key="5">
    <source>
        <dbReference type="ARBA" id="ARBA00022989"/>
    </source>
</evidence>
<accession>A0A0C2J1L4</accession>